<keyword evidence="3" id="KW-0804">Transcription</keyword>
<dbReference type="SMART" id="SM00342">
    <property type="entry name" value="HTH_ARAC"/>
    <property type="match status" value="1"/>
</dbReference>
<dbReference type="PRINTS" id="PR00032">
    <property type="entry name" value="HTHARAC"/>
</dbReference>
<dbReference type="RefSeq" id="WP_187536716.1">
    <property type="nucleotide sequence ID" value="NZ_JACRTL010000007.1"/>
</dbReference>
<sequence>MKQLRFEDVPKQPCGAGIIETVLDNDKKTQLHTHDFFELFIVKQGCVLHINNEDETCMQRGDFSVVKDTDSHCFQKISAERAAFVNISFSAAFFQELLKEKGIDEAKMFPYFTGKLSPSQLAATEEYLNLLTGSAERSEQHKLRQKELLKSLLQLILLDNMLTEGRLSKDAPLWLQQAIGALRRPDILQGGLKSFIYLCGHSQEHVTRQTRRYYHQTPSELINYYRIQYSQELLLNTDLSILEVSMCSGYESVSYFNRIFLQYTGVSPRTYRNSMKLIYQ</sequence>
<dbReference type="PANTHER" id="PTHR43280">
    <property type="entry name" value="ARAC-FAMILY TRANSCRIPTIONAL REGULATOR"/>
    <property type="match status" value="1"/>
</dbReference>
<dbReference type="PROSITE" id="PS01124">
    <property type="entry name" value="HTH_ARAC_FAMILY_2"/>
    <property type="match status" value="1"/>
</dbReference>
<dbReference type="AlphaFoldDB" id="A0A8J6PL23"/>
<evidence type="ECO:0000313" key="5">
    <source>
        <dbReference type="EMBL" id="MBC8611630.1"/>
    </source>
</evidence>
<reference evidence="5" key="1">
    <citation type="submission" date="2020-08" db="EMBL/GenBank/DDBJ databases">
        <title>Genome public.</title>
        <authorList>
            <person name="Liu C."/>
            <person name="Sun Q."/>
        </authorList>
    </citation>
    <scope>NUCLEOTIDE SEQUENCE</scope>
    <source>
        <strain evidence="5">NSJ-15</strain>
    </source>
</reference>
<dbReference type="InterPro" id="IPR009057">
    <property type="entry name" value="Homeodomain-like_sf"/>
</dbReference>
<dbReference type="SUPFAM" id="SSF46689">
    <property type="entry name" value="Homeodomain-like"/>
    <property type="match status" value="1"/>
</dbReference>
<dbReference type="EMBL" id="JACRTL010000007">
    <property type="protein sequence ID" value="MBC8611630.1"/>
    <property type="molecule type" value="Genomic_DNA"/>
</dbReference>
<dbReference type="Gene3D" id="2.60.120.10">
    <property type="entry name" value="Jelly Rolls"/>
    <property type="match status" value="1"/>
</dbReference>
<dbReference type="Pfam" id="PF12833">
    <property type="entry name" value="HTH_18"/>
    <property type="match status" value="1"/>
</dbReference>
<name>A0A8J6PL23_9FIRM</name>
<organism evidence="5 6">
    <name type="scientific">Massiliimalia timonensis</name>
    <dbReference type="NCBI Taxonomy" id="1987501"/>
    <lineage>
        <taxon>Bacteria</taxon>
        <taxon>Bacillati</taxon>
        <taxon>Bacillota</taxon>
        <taxon>Clostridia</taxon>
        <taxon>Eubacteriales</taxon>
        <taxon>Oscillospiraceae</taxon>
        <taxon>Massiliimalia</taxon>
    </lineage>
</organism>
<dbReference type="GO" id="GO:0043565">
    <property type="term" value="F:sequence-specific DNA binding"/>
    <property type="evidence" value="ECO:0007669"/>
    <property type="project" value="InterPro"/>
</dbReference>
<proteinExistence type="predicted"/>
<evidence type="ECO:0000256" key="2">
    <source>
        <dbReference type="ARBA" id="ARBA00023125"/>
    </source>
</evidence>
<evidence type="ECO:0000256" key="3">
    <source>
        <dbReference type="ARBA" id="ARBA00023163"/>
    </source>
</evidence>
<keyword evidence="2" id="KW-0238">DNA-binding</keyword>
<dbReference type="PROSITE" id="PS00041">
    <property type="entry name" value="HTH_ARAC_FAMILY_1"/>
    <property type="match status" value="1"/>
</dbReference>
<feature type="domain" description="HTH araC/xylS-type" evidence="4">
    <location>
        <begin position="202"/>
        <end position="274"/>
    </location>
</feature>
<gene>
    <name evidence="5" type="ORF">H8702_11065</name>
</gene>
<accession>A0A8J6PL23</accession>
<evidence type="ECO:0000259" key="4">
    <source>
        <dbReference type="PROSITE" id="PS01124"/>
    </source>
</evidence>
<keyword evidence="6" id="KW-1185">Reference proteome</keyword>
<evidence type="ECO:0000313" key="6">
    <source>
        <dbReference type="Proteomes" id="UP000632659"/>
    </source>
</evidence>
<dbReference type="GO" id="GO:0003700">
    <property type="term" value="F:DNA-binding transcription factor activity"/>
    <property type="evidence" value="ECO:0007669"/>
    <property type="project" value="InterPro"/>
</dbReference>
<dbReference type="InterPro" id="IPR018060">
    <property type="entry name" value="HTH_AraC"/>
</dbReference>
<dbReference type="SUPFAM" id="SSF51215">
    <property type="entry name" value="Regulatory protein AraC"/>
    <property type="match status" value="1"/>
</dbReference>
<dbReference type="Pfam" id="PF02311">
    <property type="entry name" value="AraC_binding"/>
    <property type="match status" value="1"/>
</dbReference>
<keyword evidence="1" id="KW-0805">Transcription regulation</keyword>
<dbReference type="InterPro" id="IPR020449">
    <property type="entry name" value="Tscrpt_reg_AraC-type_HTH"/>
</dbReference>
<dbReference type="PANTHER" id="PTHR43280:SF2">
    <property type="entry name" value="HTH-TYPE TRANSCRIPTIONAL REGULATOR EXSA"/>
    <property type="match status" value="1"/>
</dbReference>
<dbReference type="Proteomes" id="UP000632659">
    <property type="component" value="Unassembled WGS sequence"/>
</dbReference>
<comment type="caution">
    <text evidence="5">The sequence shown here is derived from an EMBL/GenBank/DDBJ whole genome shotgun (WGS) entry which is preliminary data.</text>
</comment>
<dbReference type="Gene3D" id="1.10.10.60">
    <property type="entry name" value="Homeodomain-like"/>
    <property type="match status" value="1"/>
</dbReference>
<dbReference type="InterPro" id="IPR018062">
    <property type="entry name" value="HTH_AraC-typ_CS"/>
</dbReference>
<dbReference type="InterPro" id="IPR014710">
    <property type="entry name" value="RmlC-like_jellyroll"/>
</dbReference>
<evidence type="ECO:0000256" key="1">
    <source>
        <dbReference type="ARBA" id="ARBA00023015"/>
    </source>
</evidence>
<protein>
    <submittedName>
        <fullName evidence="5">AraC family transcriptional regulator</fullName>
    </submittedName>
</protein>
<dbReference type="InterPro" id="IPR003313">
    <property type="entry name" value="AraC-bd"/>
</dbReference>
<dbReference type="InterPro" id="IPR037923">
    <property type="entry name" value="HTH-like"/>
</dbReference>